<name>A0A6G1EHV3_9ORYZ</name>
<evidence type="ECO:0000313" key="2">
    <source>
        <dbReference type="EMBL" id="KAF0924317.1"/>
    </source>
</evidence>
<sequence>MTSPPQFHSPSKLLTSRSIGPHCRRRESPLPLPSRVQRLKTTAQLLLFCLLAKCRVYYYYYILEDVFTKLS</sequence>
<gene>
    <name evidence="2" type="ORF">E2562_010012</name>
</gene>
<dbReference type="Proteomes" id="UP000479710">
    <property type="component" value="Unassembled WGS sequence"/>
</dbReference>
<dbReference type="AlphaFoldDB" id="A0A6G1EHV3"/>
<keyword evidence="3" id="KW-1185">Reference proteome</keyword>
<evidence type="ECO:0000256" key="1">
    <source>
        <dbReference type="SAM" id="MobiDB-lite"/>
    </source>
</evidence>
<reference evidence="2 3" key="1">
    <citation type="submission" date="2019-11" db="EMBL/GenBank/DDBJ databases">
        <title>Whole genome sequence of Oryza granulata.</title>
        <authorList>
            <person name="Li W."/>
        </authorList>
    </citation>
    <scope>NUCLEOTIDE SEQUENCE [LARGE SCALE GENOMIC DNA]</scope>
    <source>
        <strain evidence="3">cv. Menghai</strain>
        <tissue evidence="2">Leaf</tissue>
    </source>
</reference>
<feature type="compositionally biased region" description="Polar residues" evidence="1">
    <location>
        <begin position="1"/>
        <end position="18"/>
    </location>
</feature>
<feature type="region of interest" description="Disordered" evidence="1">
    <location>
        <begin position="1"/>
        <end position="29"/>
    </location>
</feature>
<dbReference type="EMBL" id="SPHZ02000003">
    <property type="protein sequence ID" value="KAF0924317.1"/>
    <property type="molecule type" value="Genomic_DNA"/>
</dbReference>
<evidence type="ECO:0000313" key="3">
    <source>
        <dbReference type="Proteomes" id="UP000479710"/>
    </source>
</evidence>
<organism evidence="2 3">
    <name type="scientific">Oryza meyeriana var. granulata</name>
    <dbReference type="NCBI Taxonomy" id="110450"/>
    <lineage>
        <taxon>Eukaryota</taxon>
        <taxon>Viridiplantae</taxon>
        <taxon>Streptophyta</taxon>
        <taxon>Embryophyta</taxon>
        <taxon>Tracheophyta</taxon>
        <taxon>Spermatophyta</taxon>
        <taxon>Magnoliopsida</taxon>
        <taxon>Liliopsida</taxon>
        <taxon>Poales</taxon>
        <taxon>Poaceae</taxon>
        <taxon>BOP clade</taxon>
        <taxon>Oryzoideae</taxon>
        <taxon>Oryzeae</taxon>
        <taxon>Oryzinae</taxon>
        <taxon>Oryza</taxon>
        <taxon>Oryza meyeriana</taxon>
    </lineage>
</organism>
<accession>A0A6G1EHV3</accession>
<protein>
    <submittedName>
        <fullName evidence="2">Uncharacterized protein</fullName>
    </submittedName>
</protein>
<comment type="caution">
    <text evidence="2">The sequence shown here is derived from an EMBL/GenBank/DDBJ whole genome shotgun (WGS) entry which is preliminary data.</text>
</comment>
<proteinExistence type="predicted"/>